<accession>A0A9P6CZN2</accession>
<keyword evidence="4" id="KW-0949">S-adenosyl-L-methionine</keyword>
<dbReference type="SUPFAM" id="SSF53335">
    <property type="entry name" value="S-adenosyl-L-methionine-dependent methyltransferases"/>
    <property type="match status" value="1"/>
</dbReference>
<reference evidence="8" key="1">
    <citation type="submission" date="2020-11" db="EMBL/GenBank/DDBJ databases">
        <authorList>
            <consortium name="DOE Joint Genome Institute"/>
            <person name="Ahrendt S."/>
            <person name="Riley R."/>
            <person name="Andreopoulos W."/>
            <person name="Labutti K."/>
            <person name="Pangilinan J."/>
            <person name="Ruiz-Duenas F.J."/>
            <person name="Barrasa J.M."/>
            <person name="Sanchez-Garcia M."/>
            <person name="Camarero S."/>
            <person name="Miyauchi S."/>
            <person name="Serrano A."/>
            <person name="Linde D."/>
            <person name="Babiker R."/>
            <person name="Drula E."/>
            <person name="Ayuso-Fernandez I."/>
            <person name="Pacheco R."/>
            <person name="Padilla G."/>
            <person name="Ferreira P."/>
            <person name="Barriuso J."/>
            <person name="Kellner H."/>
            <person name="Castanera R."/>
            <person name="Alfaro M."/>
            <person name="Ramirez L."/>
            <person name="Pisabarro A.G."/>
            <person name="Kuo A."/>
            <person name="Tritt A."/>
            <person name="Lipzen A."/>
            <person name="He G."/>
            <person name="Yan M."/>
            <person name="Ng V."/>
            <person name="Cullen D."/>
            <person name="Martin F."/>
            <person name="Rosso M.-N."/>
            <person name="Henrissat B."/>
            <person name="Hibbett D."/>
            <person name="Martinez A.T."/>
            <person name="Grigoriev I.V."/>
        </authorList>
    </citation>
    <scope>NUCLEOTIDE SEQUENCE</scope>
    <source>
        <strain evidence="8">CIRM-BRFM 674</strain>
    </source>
</reference>
<dbReference type="GO" id="GO:0032259">
    <property type="term" value="P:methylation"/>
    <property type="evidence" value="ECO:0007669"/>
    <property type="project" value="UniProtKB-KW"/>
</dbReference>
<dbReference type="EC" id="2.1.1.348" evidence="1"/>
<evidence type="ECO:0000256" key="6">
    <source>
        <dbReference type="PROSITE-ProRule" id="PRU00489"/>
    </source>
</evidence>
<dbReference type="InterPro" id="IPR007757">
    <property type="entry name" value="MT-A70-like"/>
</dbReference>
<keyword evidence="3" id="KW-0808">Transferase</keyword>
<evidence type="ECO:0000313" key="9">
    <source>
        <dbReference type="Proteomes" id="UP000807469"/>
    </source>
</evidence>
<evidence type="ECO:0000313" key="8">
    <source>
        <dbReference type="EMBL" id="KAF9485422.1"/>
    </source>
</evidence>
<comment type="caution">
    <text evidence="8">The sequence shown here is derived from an EMBL/GenBank/DDBJ whole genome shotgun (WGS) entry which is preliminary data.</text>
</comment>
<organism evidence="8 9">
    <name type="scientific">Pholiota conissans</name>
    <dbReference type="NCBI Taxonomy" id="109636"/>
    <lineage>
        <taxon>Eukaryota</taxon>
        <taxon>Fungi</taxon>
        <taxon>Dikarya</taxon>
        <taxon>Basidiomycota</taxon>
        <taxon>Agaricomycotina</taxon>
        <taxon>Agaricomycetes</taxon>
        <taxon>Agaricomycetidae</taxon>
        <taxon>Agaricales</taxon>
        <taxon>Agaricineae</taxon>
        <taxon>Strophariaceae</taxon>
        <taxon>Pholiota</taxon>
    </lineage>
</organism>
<feature type="region of interest" description="Disordered" evidence="7">
    <location>
        <begin position="102"/>
        <end position="121"/>
    </location>
</feature>
<keyword evidence="9" id="KW-1185">Reference proteome</keyword>
<protein>
    <recommendedName>
        <fullName evidence="1">mRNA m(6)A methyltransferase</fullName>
        <ecNumber evidence="1">2.1.1.348</ecNumber>
    </recommendedName>
</protein>
<dbReference type="GO" id="GO:0005634">
    <property type="term" value="C:nucleus"/>
    <property type="evidence" value="ECO:0007669"/>
    <property type="project" value="TreeGrafter"/>
</dbReference>
<proteinExistence type="inferred from homology"/>
<evidence type="ECO:0000256" key="2">
    <source>
        <dbReference type="ARBA" id="ARBA00022603"/>
    </source>
</evidence>
<evidence type="ECO:0000256" key="5">
    <source>
        <dbReference type="ARBA" id="ARBA00048957"/>
    </source>
</evidence>
<evidence type="ECO:0000256" key="1">
    <source>
        <dbReference type="ARBA" id="ARBA00012160"/>
    </source>
</evidence>
<gene>
    <name evidence="8" type="ORF">BDN70DRAFT_871477</name>
</gene>
<dbReference type="GO" id="GO:0036396">
    <property type="term" value="C:RNA N6-methyladenosine methyltransferase complex"/>
    <property type="evidence" value="ECO:0007669"/>
    <property type="project" value="TreeGrafter"/>
</dbReference>
<feature type="compositionally biased region" description="Low complexity" evidence="7">
    <location>
        <begin position="102"/>
        <end position="112"/>
    </location>
</feature>
<dbReference type="Proteomes" id="UP000807469">
    <property type="component" value="Unassembled WGS sequence"/>
</dbReference>
<name>A0A9P6CZN2_9AGAR</name>
<dbReference type="AlphaFoldDB" id="A0A9P6CZN2"/>
<evidence type="ECO:0000256" key="7">
    <source>
        <dbReference type="SAM" id="MobiDB-lite"/>
    </source>
</evidence>
<dbReference type="EMBL" id="MU155136">
    <property type="protein sequence ID" value="KAF9485422.1"/>
    <property type="molecule type" value="Genomic_DNA"/>
</dbReference>
<dbReference type="PANTHER" id="PTHR12829">
    <property type="entry name" value="N6-ADENOSINE-METHYLTRANSFERASE"/>
    <property type="match status" value="1"/>
</dbReference>
<keyword evidence="2" id="KW-0489">Methyltransferase</keyword>
<comment type="similarity">
    <text evidence="6">Belongs to the MT-A70-like family.</text>
</comment>
<dbReference type="Pfam" id="PF05063">
    <property type="entry name" value="MT-A70"/>
    <property type="match status" value="1"/>
</dbReference>
<evidence type="ECO:0000256" key="4">
    <source>
        <dbReference type="ARBA" id="ARBA00022691"/>
    </source>
</evidence>
<sequence>MADEEILELVATTALKILVASRKVKTPITSMDLLTSVMTTKLPQGLLPHAKTPKFRLTDLARFEDIVENLSNTWTDGAITFSRDSSTKAMMIWELSVSQPGGPTGQPLLGSSHPPGGVGDISGFLSRKRKRVIDEDADSAAGDNESLLEEDVPVASSSTLANLNAEMREVYTILQSSTAKGRLLAEQFRSKEDNFDPICPHVTKEDCAQARRSASSVNNETHSKSICDRVHFRPLIRPHTDITLGHCSYLNTCYSEPTYAQSPSIHPFFAPNQGHGAPPNTRGPVSLPSGLGAGGRGKEKAPCRYLHYEIDWDGGDGDWKKEKKSRKQEHRLSIGLGPTGEISKPLPPQWINCDLRTFDYSTLGKFHVIMADPPWDIHMSLPYGTMNDDEMRRMPIPMLQDEGFLFLWVTGRAMEVGRECLKVWGYTRVDEVVWVKTNQLQRVIRTGRTGHWLNHTKEHMLVGVKTVTDANGALKFPSWANRSLDTDVIVSEVRETSRKPEEVYGLIERMCPGGRKVEIFGRKHNARPGWLTLGNQLGPDQIYEEDLALRVKAKYPDRPIKVPTPHSNANTRPGLP</sequence>
<dbReference type="InterPro" id="IPR029063">
    <property type="entry name" value="SAM-dependent_MTases_sf"/>
</dbReference>
<dbReference type="PROSITE" id="PS51143">
    <property type="entry name" value="MT_A70"/>
    <property type="match status" value="1"/>
</dbReference>
<dbReference type="GO" id="GO:0001734">
    <property type="term" value="F:mRNA m(6)A methyltransferase activity"/>
    <property type="evidence" value="ECO:0007669"/>
    <property type="project" value="UniProtKB-EC"/>
</dbReference>
<dbReference type="OrthoDB" id="10262526at2759"/>
<evidence type="ECO:0000256" key="3">
    <source>
        <dbReference type="ARBA" id="ARBA00022679"/>
    </source>
</evidence>
<dbReference type="PANTHER" id="PTHR12829:SF7">
    <property type="entry name" value="N6-ADENOSINE-METHYLTRANSFERASE CATALYTIC SUBUNIT"/>
    <property type="match status" value="1"/>
</dbReference>
<comment type="catalytic activity">
    <reaction evidence="5">
        <text>an adenosine in mRNA + S-adenosyl-L-methionine = an N(6)-methyladenosine in mRNA + S-adenosyl-L-homocysteine + H(+)</text>
        <dbReference type="Rhea" id="RHEA:55584"/>
        <dbReference type="Rhea" id="RHEA-COMP:12414"/>
        <dbReference type="Rhea" id="RHEA-COMP:12417"/>
        <dbReference type="ChEBI" id="CHEBI:15378"/>
        <dbReference type="ChEBI" id="CHEBI:57856"/>
        <dbReference type="ChEBI" id="CHEBI:59789"/>
        <dbReference type="ChEBI" id="CHEBI:74411"/>
        <dbReference type="ChEBI" id="CHEBI:74449"/>
        <dbReference type="EC" id="2.1.1.348"/>
    </reaction>
</comment>